<dbReference type="AlphaFoldDB" id="A0A1G8VDU6"/>
<dbReference type="PANTHER" id="PTHR30028:SF0">
    <property type="entry name" value="PROTEIN ALUMINUM SENSITIVE 3"/>
    <property type="match status" value="1"/>
</dbReference>
<dbReference type="GO" id="GO:0005886">
    <property type="term" value="C:plasma membrane"/>
    <property type="evidence" value="ECO:0007669"/>
    <property type="project" value="TreeGrafter"/>
</dbReference>
<feature type="transmembrane region" description="Helical" evidence="6">
    <location>
        <begin position="64"/>
        <end position="83"/>
    </location>
</feature>
<reference evidence="8" key="1">
    <citation type="submission" date="2016-10" db="EMBL/GenBank/DDBJ databases">
        <authorList>
            <person name="Varghese N."/>
            <person name="Submissions S."/>
        </authorList>
    </citation>
    <scope>NUCLEOTIDE SEQUENCE [LARGE SCALE GENOMIC DNA]</scope>
    <source>
        <strain evidence="8">DSM 23317</strain>
    </source>
</reference>
<keyword evidence="5 6" id="KW-0472">Membrane</keyword>
<comment type="similarity">
    <text evidence="2">Belongs to the UPF0014 family.</text>
</comment>
<feature type="transmembrane region" description="Helical" evidence="6">
    <location>
        <begin position="224"/>
        <end position="245"/>
    </location>
</feature>
<dbReference type="OrthoDB" id="9791807at2"/>
<feature type="transmembrane region" description="Helical" evidence="6">
    <location>
        <begin position="92"/>
        <end position="115"/>
    </location>
</feature>
<evidence type="ECO:0000256" key="4">
    <source>
        <dbReference type="ARBA" id="ARBA00022989"/>
    </source>
</evidence>
<feature type="transmembrane region" description="Helical" evidence="6">
    <location>
        <begin position="7"/>
        <end position="25"/>
    </location>
</feature>
<comment type="subcellular location">
    <subcellularLocation>
        <location evidence="1">Membrane</location>
        <topology evidence="1">Multi-pass membrane protein</topology>
    </subcellularLocation>
</comment>
<feature type="transmembrane region" description="Helical" evidence="6">
    <location>
        <begin position="190"/>
        <end position="212"/>
    </location>
</feature>
<dbReference type="RefSeq" id="WP_090365817.1">
    <property type="nucleotide sequence ID" value="NZ_FNEM01000011.1"/>
</dbReference>
<protein>
    <submittedName>
        <fullName evidence="7">Putative ABC transport system permease protein</fullName>
    </submittedName>
</protein>
<evidence type="ECO:0000256" key="3">
    <source>
        <dbReference type="ARBA" id="ARBA00022692"/>
    </source>
</evidence>
<evidence type="ECO:0000313" key="8">
    <source>
        <dbReference type="Proteomes" id="UP000199527"/>
    </source>
</evidence>
<keyword evidence="8" id="KW-1185">Reference proteome</keyword>
<evidence type="ECO:0000256" key="6">
    <source>
        <dbReference type="SAM" id="Phobius"/>
    </source>
</evidence>
<dbReference type="Proteomes" id="UP000199527">
    <property type="component" value="Unassembled WGS sequence"/>
</dbReference>
<organism evidence="7 8">
    <name type="scientific">Ferrimonas sediminum</name>
    <dbReference type="NCBI Taxonomy" id="718193"/>
    <lineage>
        <taxon>Bacteria</taxon>
        <taxon>Pseudomonadati</taxon>
        <taxon>Pseudomonadota</taxon>
        <taxon>Gammaproteobacteria</taxon>
        <taxon>Alteromonadales</taxon>
        <taxon>Ferrimonadaceae</taxon>
        <taxon>Ferrimonas</taxon>
    </lineage>
</organism>
<dbReference type="PANTHER" id="PTHR30028">
    <property type="entry name" value="UPF0014 INNER MEMBRANE PROTEIN YBBM-RELATED"/>
    <property type="match status" value="1"/>
</dbReference>
<dbReference type="EMBL" id="FNEM01000011">
    <property type="protein sequence ID" value="SDJ64084.1"/>
    <property type="molecule type" value="Genomic_DNA"/>
</dbReference>
<feature type="transmembrane region" description="Helical" evidence="6">
    <location>
        <begin position="37"/>
        <end position="58"/>
    </location>
</feature>
<sequence length="264" mass="28462">MAGVIDIAWWQLLLFLSILLVPLWINRHFRLSLGPEGTWAVARMVAQLILVGLYLQYLFDLDSLLLNLLWLLAMVLIGASSVVSKTHLPRSLVLMPVVLGLGLALAPVLFLMVVGLVRPQPFYNAQYLIPMAGMLLGNSLSGNIMALQRFLTALSERQGEYQGALVLGATPPQAVQPFLQSALSQAMAPLLATISTTGLVSLPGMMTGQILGGTDPMVAIKYQIVIMVAILVMVSVSTAVTLLLASRRLLCGNGRVRVPLNAPR</sequence>
<keyword evidence="3 6" id="KW-0812">Transmembrane</keyword>
<gene>
    <name evidence="7" type="ORF">SAMN04488540_1116</name>
</gene>
<accession>A0A1G8VDU6</accession>
<evidence type="ECO:0000256" key="5">
    <source>
        <dbReference type="ARBA" id="ARBA00023136"/>
    </source>
</evidence>
<evidence type="ECO:0000256" key="1">
    <source>
        <dbReference type="ARBA" id="ARBA00004141"/>
    </source>
</evidence>
<dbReference type="InterPro" id="IPR005226">
    <property type="entry name" value="UPF0014_fam"/>
</dbReference>
<name>A0A1G8VDU6_9GAMM</name>
<proteinExistence type="inferred from homology"/>
<evidence type="ECO:0000256" key="2">
    <source>
        <dbReference type="ARBA" id="ARBA00005268"/>
    </source>
</evidence>
<evidence type="ECO:0000313" key="7">
    <source>
        <dbReference type="EMBL" id="SDJ64084.1"/>
    </source>
</evidence>
<dbReference type="Pfam" id="PF03649">
    <property type="entry name" value="UPF0014"/>
    <property type="match status" value="1"/>
</dbReference>
<keyword evidence="4 6" id="KW-1133">Transmembrane helix</keyword>